<organism evidence="3 4">
    <name type="scientific">Rehmannia glutinosa</name>
    <name type="common">Chinese foxglove</name>
    <dbReference type="NCBI Taxonomy" id="99300"/>
    <lineage>
        <taxon>Eukaryota</taxon>
        <taxon>Viridiplantae</taxon>
        <taxon>Streptophyta</taxon>
        <taxon>Embryophyta</taxon>
        <taxon>Tracheophyta</taxon>
        <taxon>Spermatophyta</taxon>
        <taxon>Magnoliopsida</taxon>
        <taxon>eudicotyledons</taxon>
        <taxon>Gunneridae</taxon>
        <taxon>Pentapetalae</taxon>
        <taxon>asterids</taxon>
        <taxon>lamiids</taxon>
        <taxon>Lamiales</taxon>
        <taxon>Orobanchaceae</taxon>
        <taxon>Rehmannieae</taxon>
        <taxon>Rehmannia</taxon>
    </lineage>
</organism>
<feature type="compositionally biased region" description="Basic and acidic residues" evidence="1">
    <location>
        <begin position="168"/>
        <end position="180"/>
    </location>
</feature>
<evidence type="ECO:0000259" key="2">
    <source>
        <dbReference type="Pfam" id="PF14309"/>
    </source>
</evidence>
<dbReference type="PANTHER" id="PTHR31680:SF20">
    <property type="entry name" value="PROTEIN LONGIFOLIA 2-LIKE"/>
    <property type="match status" value="1"/>
</dbReference>
<feature type="region of interest" description="Disordered" evidence="1">
    <location>
        <begin position="168"/>
        <end position="199"/>
    </location>
</feature>
<sequence>MSAKTMSSLTDENRDLRKQIGCMNGIFQIFDRHHFLTGRRMSSHHHKRLLQGAQHQLDPQYATKAVTEKGLDVHKEKPRISTESSRASYSSSSCSSTFSSLDFNRIAQPETLSLRPKNNPESPFQIKATKEPQPPLTKSTQSLDLRDVVKDSMYREARTLSIKSLAKDERKGTVMKHIDSPRPSQLSKSKTPKATSYEGSTRVLADEGIRNSIKDDRLALPRFSYDGRESRETSKWAMKHKELPRLSLDSKASSLKCSALESRLNFLGRDSHMQNEVLPLNQEPGSHNRTSSVVAKLMGLDTLKDTISADDSRTPTIKSSPKEAFLSQLTSTTEKSNQNQVTHSPRVSQNNPASPSPRFHNANLARKAPKSTTHLSSSVYGEIEKRITELQFQKSGKDLRALKQILEAMQKSRDRLDDRTGESAELTSQRRCTFEDSYSDQNSNLSMWKNSRSNHQIPTTKGPCTPKQLGSSVVIIKPAKVMDKVKLPVSTAHMQKTKDLKPKNNNLKDPRRHLPPTDKKTAWGTSEVDRTITGPQRKKVENCSTPGRSFGMASPRLQQNLFRIERQSHSTTPSADSGRVKKHCSKKFVEKGSQNRKYKVKAKDLQLSDDQLSEISSETRYSSYQGDTASVISESNNSLVSQPATEVISLARSINTNAGQKENSVSTTRENMPAVEFVVTMSEQPSPISVLDDTFYCEESPSPVKIISTAFRDESPSPDEAEWHLENLNHLTDCTRSNHACKYNQKLESVKNSVHELTLLNTKPDETAVDHNALVYRSHNPDHRYINKILLTSGLLKDSSFISTADQLLSSCHLINPDMFHVLEQAEEITEELNGEVSGKSHRMQLNKKIQRKIIFDMVDEILVRKITSGRLFTMGNKMSSPQGLLKEVYLEMDRVCRIPDCNLDDEEDKMIRLLTADMMHQSEDWVDNSGEVPALVLDIERLIFKDLINEVVTGEVMGLHDWPKRHCRKLFSK</sequence>
<evidence type="ECO:0000256" key="1">
    <source>
        <dbReference type="SAM" id="MobiDB-lite"/>
    </source>
</evidence>
<evidence type="ECO:0000313" key="4">
    <source>
        <dbReference type="Proteomes" id="UP001318860"/>
    </source>
</evidence>
<evidence type="ECO:0000313" key="3">
    <source>
        <dbReference type="EMBL" id="KAK6129154.1"/>
    </source>
</evidence>
<feature type="compositionally biased region" description="Basic and acidic residues" evidence="1">
    <location>
        <begin position="500"/>
        <end position="509"/>
    </location>
</feature>
<protein>
    <recommendedName>
        <fullName evidence="2">DUF4378 domain-containing protein</fullName>
    </recommendedName>
</protein>
<feature type="region of interest" description="Disordered" evidence="1">
    <location>
        <begin position="65"/>
        <end position="93"/>
    </location>
</feature>
<dbReference type="Pfam" id="PF14309">
    <property type="entry name" value="DUF4378"/>
    <property type="match status" value="1"/>
</dbReference>
<feature type="region of interest" description="Disordered" evidence="1">
    <location>
        <begin position="109"/>
        <end position="139"/>
    </location>
</feature>
<comment type="caution">
    <text evidence="3">The sequence shown here is derived from an EMBL/GenBank/DDBJ whole genome shotgun (WGS) entry which is preliminary data.</text>
</comment>
<gene>
    <name evidence="3" type="ORF">DH2020_037086</name>
</gene>
<dbReference type="Proteomes" id="UP001318860">
    <property type="component" value="Unassembled WGS sequence"/>
</dbReference>
<dbReference type="InterPro" id="IPR033334">
    <property type="entry name" value="LNG1/2"/>
</dbReference>
<proteinExistence type="predicted"/>
<feature type="compositionally biased region" description="Polar residues" evidence="1">
    <location>
        <begin position="329"/>
        <end position="353"/>
    </location>
</feature>
<feature type="compositionally biased region" description="Low complexity" evidence="1">
    <location>
        <begin position="81"/>
        <end position="93"/>
    </location>
</feature>
<feature type="region of interest" description="Disordered" evidence="1">
    <location>
        <begin position="500"/>
        <end position="522"/>
    </location>
</feature>
<feature type="compositionally biased region" description="Basic and acidic residues" evidence="1">
    <location>
        <begin position="66"/>
        <end position="80"/>
    </location>
</feature>
<feature type="region of interest" description="Disordered" evidence="1">
    <location>
        <begin position="329"/>
        <end position="377"/>
    </location>
</feature>
<dbReference type="EMBL" id="JABTTQ020001664">
    <property type="protein sequence ID" value="KAK6129154.1"/>
    <property type="molecule type" value="Genomic_DNA"/>
</dbReference>
<feature type="compositionally biased region" description="Polar residues" evidence="1">
    <location>
        <begin position="182"/>
        <end position="199"/>
    </location>
</feature>
<accession>A0ABR0V3X0</accession>
<name>A0ABR0V3X0_REHGL</name>
<reference evidence="3 4" key="1">
    <citation type="journal article" date="2021" name="Comput. Struct. Biotechnol. J.">
        <title>De novo genome assembly of the potent medicinal plant Rehmannia glutinosa using nanopore technology.</title>
        <authorList>
            <person name="Ma L."/>
            <person name="Dong C."/>
            <person name="Song C."/>
            <person name="Wang X."/>
            <person name="Zheng X."/>
            <person name="Niu Y."/>
            <person name="Chen S."/>
            <person name="Feng W."/>
        </authorList>
    </citation>
    <scope>NUCLEOTIDE SEQUENCE [LARGE SCALE GENOMIC DNA]</scope>
    <source>
        <strain evidence="3">DH-2019</strain>
    </source>
</reference>
<keyword evidence="4" id="KW-1185">Reference proteome</keyword>
<dbReference type="PANTHER" id="PTHR31680">
    <property type="entry name" value="LONGIFOLIA PROTEIN"/>
    <property type="match status" value="1"/>
</dbReference>
<dbReference type="InterPro" id="IPR025486">
    <property type="entry name" value="DUF4378"/>
</dbReference>
<feature type="domain" description="DUF4378" evidence="2">
    <location>
        <begin position="782"/>
        <end position="951"/>
    </location>
</feature>